<feature type="compositionally biased region" description="Basic and acidic residues" evidence="1">
    <location>
        <begin position="109"/>
        <end position="134"/>
    </location>
</feature>
<sequence>MERCLTLLIVTIFFIKLSSVESLRVPENLDELIESGANIAYIKRYNNGDDGDNERGYHKVSNDKGGDGYKHFDSFHKTDSDKYGYETHSAFGKSAGNDDESGENVKYTQEGDKQKADYEDEQYNDKDVEERESKNAYKIVDNEGDSNYYSEGNADAAAALGYVGEYNAGGGDSRLYDNGGETYSQEQPEHYEVEENVDEADNEAGNYESRGNEDEIAAYETDGGEESAGEHYTADDADY</sequence>
<reference evidence="3" key="1">
    <citation type="journal article" date="2016" name="Sci. Rep.">
        <title>Molecular characterization of firefly nuptial gifts: a multi-omics approach sheds light on postcopulatory sexual selection.</title>
        <authorList>
            <person name="Al-Wathiqui N."/>
            <person name="Fallon T.R."/>
            <person name="South A."/>
            <person name="Weng J.K."/>
            <person name="Lewis S.M."/>
        </authorList>
    </citation>
    <scope>NUCLEOTIDE SEQUENCE</scope>
</reference>
<evidence type="ECO:0000256" key="1">
    <source>
        <dbReference type="SAM" id="MobiDB-lite"/>
    </source>
</evidence>
<evidence type="ECO:0000313" key="3">
    <source>
        <dbReference type="EMBL" id="JAV56533.1"/>
    </source>
</evidence>
<feature type="region of interest" description="Disordered" evidence="1">
    <location>
        <begin position="167"/>
        <end position="239"/>
    </location>
</feature>
<keyword evidence="2" id="KW-0732">Signal</keyword>
<feature type="signal peptide" evidence="2">
    <location>
        <begin position="1"/>
        <end position="22"/>
    </location>
</feature>
<accession>A0A1Y1K556</accession>
<dbReference type="AlphaFoldDB" id="A0A1Y1K556"/>
<feature type="compositionally biased region" description="Basic and acidic residues" evidence="1">
    <location>
        <begin position="228"/>
        <end position="239"/>
    </location>
</feature>
<name>A0A1Y1K556_PHOPY</name>
<proteinExistence type="predicted"/>
<feature type="chain" id="PRO_5012033414" evidence="2">
    <location>
        <begin position="23"/>
        <end position="239"/>
    </location>
</feature>
<feature type="compositionally biased region" description="Acidic residues" evidence="1">
    <location>
        <begin position="214"/>
        <end position="227"/>
    </location>
</feature>
<evidence type="ECO:0000256" key="2">
    <source>
        <dbReference type="SAM" id="SignalP"/>
    </source>
</evidence>
<dbReference type="EMBL" id="GEZM01092553">
    <property type="protein sequence ID" value="JAV56533.1"/>
    <property type="molecule type" value="Transcribed_RNA"/>
</dbReference>
<protein>
    <submittedName>
        <fullName evidence="3">Uncharacterized protein</fullName>
    </submittedName>
</protein>
<organism evidence="3">
    <name type="scientific">Photinus pyralis</name>
    <name type="common">Common eastern firefly</name>
    <name type="synonym">Lampyris pyralis</name>
    <dbReference type="NCBI Taxonomy" id="7054"/>
    <lineage>
        <taxon>Eukaryota</taxon>
        <taxon>Metazoa</taxon>
        <taxon>Ecdysozoa</taxon>
        <taxon>Arthropoda</taxon>
        <taxon>Hexapoda</taxon>
        <taxon>Insecta</taxon>
        <taxon>Pterygota</taxon>
        <taxon>Neoptera</taxon>
        <taxon>Endopterygota</taxon>
        <taxon>Coleoptera</taxon>
        <taxon>Polyphaga</taxon>
        <taxon>Elateriformia</taxon>
        <taxon>Elateroidea</taxon>
        <taxon>Lampyridae</taxon>
        <taxon>Lampyrinae</taxon>
        <taxon>Photinus</taxon>
    </lineage>
</organism>
<feature type="region of interest" description="Disordered" evidence="1">
    <location>
        <begin position="89"/>
        <end position="134"/>
    </location>
</feature>